<organism evidence="3 4">
    <name type="scientific">Myroides marinus</name>
    <dbReference type="NCBI Taxonomy" id="703342"/>
    <lineage>
        <taxon>Bacteria</taxon>
        <taxon>Pseudomonadati</taxon>
        <taxon>Bacteroidota</taxon>
        <taxon>Flavobacteriia</taxon>
        <taxon>Flavobacteriales</taxon>
        <taxon>Flavobacteriaceae</taxon>
        <taxon>Myroides</taxon>
    </lineage>
</organism>
<dbReference type="Pfam" id="PF00004">
    <property type="entry name" value="AAA"/>
    <property type="match status" value="1"/>
</dbReference>
<sequence length="1613" mass="186143">MAELENQHIESLDSNTYEIIQKRLQSQKGDLIQRLNALNDDRKDVFTSVDLKLIANQRITTENNCTARGIIAFDTTCIFAYNVHFGLKTDIQLSDVFSIYRFEDNQFLPQPLDFIYDENFISDYKNLYKYYRDSIFSRFKKTENYLYMVFQTSKNADNLKAFKWLIKDNQLIYQDDRSIHEVVKSPQFEFNWVKTNLENRRLGVHPHISIQDKVFIEAVGGDITFKIEDNTDNGQGIYSEPVKNIDQQLDDADYFYADLGNFIAIRIKPYQEDFRAFIFNNRTKQVINVPALNETGILLPDGQGILFSNGYYLQNGDYKIFDNSVQNLEFVRTIPSHNGEDYLYLFYQAENNIYSLMSYNIIKQQVETPIVCSGFTLFNDGKLIYFRSENEAVRHHVVQIWETPYAATLIENKEQKENHLYKIGNKDIVKAMAECQEIIHLIDKEDSYEGLYGDIAKKANDIIDAYFWIRTKETKNLDEPLEQIRSIANTAIDEFEKVQEQRKRATGLLTDLKAKVDRQLFNVKNAKGDTLEGLVHLLAENRKLLGEVISARQTKYVDLTILDSYQEQLGKTNESLSDKTIAFLLQEQALVPYEQKVIDQKAKVNEVVKVIDANVIDENCKAISGELELLIDILNSLKIEDTTQATKIIEKISVIFASLNEVRSQLKRKIDSLRTNESIAEFHAQLTLLDQSIINFLELSNSPEKCDEYHSKVSVQVEELESKFADFDDFILKIADKREEVSKAFDTRKTQLVEQINRRTSSLEQIGLRILKNIENKSSSFKTKEEILAFFSTDLMVDKVRQLVIELKDLGDVSKAENLENSVKTSQEDALRTLRDKQDLFADGENVISLGTHKFLVNKQPLDLTIIRRNDILYYHLTGTSFTYPITNDKIYAYKEIWNQDIISENNTVYRAEYLAYQIVKELQTNPALDINEAIKFRTEQNYSEGYLKGVHDFDGLEITQALLKLKAELGILTYAPETRVSAQVFWYKLETEVRDTLLKSINSAAAVQKVFPNSANYQYILNQLEELYVQWESPLRELSLKKDIAKYLYEEFSTGVFFTKAEQASQLKKQFVSFLQQKNASVTFENDINDTTLSTLDTFYLIQNWLYSYIDNEPKVAMYKKYIDETCCLLLFEKQYNYTLKENNDTVVLSNLKGNHALIVKDTYTLDYHEYMHKLEVFETESVPMFTDFISTKDMLLSEYKKSLKVNELKPRVLTSFVRNKLINEVYFPLIGNNLAKQIGVYGDNKRTARMGMLLLVSPPGYGKTTLMEYLANALGLHFVKINGPTIGHSITSIDPTEAKTSGAREELKKINLSFEMADNVMLYLDDIQHCSSEFLQKFISLADGQRKMDGIFEGESKTYDLRGKRFCIIMAGNPYTESGEKFQIPDMLANRADTYNLGDVIGSTEHLFKLSLLENAIAENTYLQKLSSNSLDDFYKLINHIETKSEEALALEGNFSNQEIEEFTAVLKKSITVRDIVLKVNQQYILSASMDNAYRTEPAFKLQGSYRDMNKMMSRIVPLMNDSEIDELILTHYENESQTLTSDTEANLLKLKELANRLTDVERQRWEDIKDIFIKQNKLGMAGKDNQVAQVLGQLMDFNQNLESIAKAIKK</sequence>
<dbReference type="InterPro" id="IPR003959">
    <property type="entry name" value="ATPase_AAA_core"/>
</dbReference>
<dbReference type="RefSeq" id="WP_038987015.1">
    <property type="nucleotide sequence ID" value="NZ_JWJO01000038.1"/>
</dbReference>
<name>A0A165Q409_9FLAO</name>
<dbReference type="SMART" id="SM00382">
    <property type="entry name" value="AAA"/>
    <property type="match status" value="1"/>
</dbReference>
<dbReference type="GO" id="GO:0005524">
    <property type="term" value="F:ATP binding"/>
    <property type="evidence" value="ECO:0007669"/>
    <property type="project" value="InterPro"/>
</dbReference>
<accession>A0A165Q409</accession>
<feature type="domain" description="AAA+ ATPase" evidence="2">
    <location>
        <begin position="1251"/>
        <end position="1404"/>
    </location>
</feature>
<reference evidence="3 4" key="1">
    <citation type="submission" date="2016-01" db="EMBL/GenBank/DDBJ databases">
        <title>Whole genome sequencing of Myroides marinus L41.</title>
        <authorList>
            <person name="Hong K.W."/>
        </authorList>
    </citation>
    <scope>NUCLEOTIDE SEQUENCE [LARGE SCALE GENOMIC DNA]</scope>
    <source>
        <strain evidence="3 4">L41</strain>
    </source>
</reference>
<dbReference type="Pfam" id="PF25472">
    <property type="entry name" value="DUF7902"/>
    <property type="match status" value="1"/>
</dbReference>
<keyword evidence="4" id="KW-1185">Reference proteome</keyword>
<proteinExistence type="predicted"/>
<dbReference type="InterPro" id="IPR057224">
    <property type="entry name" value="DUF7902"/>
</dbReference>
<dbReference type="GO" id="GO:0016887">
    <property type="term" value="F:ATP hydrolysis activity"/>
    <property type="evidence" value="ECO:0007669"/>
    <property type="project" value="InterPro"/>
</dbReference>
<evidence type="ECO:0000259" key="2">
    <source>
        <dbReference type="SMART" id="SM00382"/>
    </source>
</evidence>
<dbReference type="Gene3D" id="3.40.50.300">
    <property type="entry name" value="P-loop containing nucleotide triphosphate hydrolases"/>
    <property type="match status" value="1"/>
</dbReference>
<evidence type="ECO:0000256" key="1">
    <source>
        <dbReference type="SAM" id="Coils"/>
    </source>
</evidence>
<dbReference type="OrthoDB" id="9814769at2"/>
<gene>
    <name evidence="3" type="ORF">AV926_02180</name>
</gene>
<dbReference type="SUPFAM" id="SSF52540">
    <property type="entry name" value="P-loop containing nucleoside triphosphate hydrolases"/>
    <property type="match status" value="1"/>
</dbReference>
<dbReference type="InterPro" id="IPR003593">
    <property type="entry name" value="AAA+_ATPase"/>
</dbReference>
<protein>
    <submittedName>
        <fullName evidence="3">AAA family ATPase</fullName>
    </submittedName>
</protein>
<dbReference type="Pfam" id="PF12458">
    <property type="entry name" value="DUF3686"/>
    <property type="match status" value="1"/>
</dbReference>
<keyword evidence="1" id="KW-0175">Coiled coil</keyword>
<dbReference type="InterPro" id="IPR020958">
    <property type="entry name" value="DUF3686"/>
</dbReference>
<dbReference type="InterPro" id="IPR027417">
    <property type="entry name" value="P-loop_NTPase"/>
</dbReference>
<evidence type="ECO:0000313" key="4">
    <source>
        <dbReference type="Proteomes" id="UP000076630"/>
    </source>
</evidence>
<feature type="coiled-coil region" evidence="1">
    <location>
        <begin position="481"/>
        <end position="515"/>
    </location>
</feature>
<dbReference type="Proteomes" id="UP000076630">
    <property type="component" value="Unassembled WGS sequence"/>
</dbReference>
<dbReference type="EMBL" id="LQNU01000105">
    <property type="protein sequence ID" value="KZE73609.1"/>
    <property type="molecule type" value="Genomic_DNA"/>
</dbReference>
<comment type="caution">
    <text evidence="3">The sequence shown here is derived from an EMBL/GenBank/DDBJ whole genome shotgun (WGS) entry which is preliminary data.</text>
</comment>
<evidence type="ECO:0000313" key="3">
    <source>
        <dbReference type="EMBL" id="KZE73609.1"/>
    </source>
</evidence>